<dbReference type="EMBL" id="SGPL01000112">
    <property type="protein sequence ID" value="THH17429.1"/>
    <property type="molecule type" value="Genomic_DNA"/>
</dbReference>
<dbReference type="InterPro" id="IPR023410">
    <property type="entry name" value="14-3-3_domain"/>
</dbReference>
<dbReference type="SUPFAM" id="SSF48445">
    <property type="entry name" value="14-3-3 protein"/>
    <property type="match status" value="1"/>
</dbReference>
<dbReference type="Gene3D" id="1.20.190.20">
    <property type="entry name" value="14-3-3 domain"/>
    <property type="match status" value="1"/>
</dbReference>
<sequence>MFLTDLPAPPVLLMKKGDQVNRKDSRTDSLFIAKLAEQAERWDDVISQLKFIIDYSDAQLTIEERNLISIAYKNLTGDLRTSWRVIDTIEKQEQANKGASRRELGLLRSERERIEKELAAKCTELLELLEKVLLPAASIGEERVFYHKMQGDYYRYLAEFAKRSNRDSSATQALEAYKAAYKHALSTLEPWHPTRLGLALNFAVFFRDVRASPERACHLAKHAFDEAVLGLGQMPERAGKDSLVILQLLRDDLVLWAEEMAQQGEFLASYSMIW</sequence>
<dbReference type="InterPro" id="IPR036815">
    <property type="entry name" value="14-3-3_dom_sf"/>
</dbReference>
<name>A0A4S4LXR4_9AGAM</name>
<proteinExistence type="inferred from homology"/>
<keyword evidence="5" id="KW-1185">Reference proteome</keyword>
<dbReference type="InterPro" id="IPR000308">
    <property type="entry name" value="14-3-3"/>
</dbReference>
<feature type="site" description="Interaction with phosphoserine on interacting protein" evidence="2">
    <location>
        <position position="155"/>
    </location>
</feature>
<protein>
    <recommendedName>
        <fullName evidence="3">14-3-3 domain-containing protein</fullName>
    </recommendedName>
</protein>
<feature type="site" description="Interaction with phosphoserine on interacting protein" evidence="2">
    <location>
        <position position="80"/>
    </location>
</feature>
<accession>A0A4S4LXR4</accession>
<comment type="similarity">
    <text evidence="1">Belongs to the 14-3-3 family.</text>
</comment>
<evidence type="ECO:0000313" key="4">
    <source>
        <dbReference type="EMBL" id="THH17429.1"/>
    </source>
</evidence>
<comment type="caution">
    <text evidence="4">The sequence shown here is derived from an EMBL/GenBank/DDBJ whole genome shotgun (WGS) entry which is preliminary data.</text>
</comment>
<dbReference type="SMART" id="SM00101">
    <property type="entry name" value="14_3_3"/>
    <property type="match status" value="1"/>
</dbReference>
<dbReference type="Proteomes" id="UP000310158">
    <property type="component" value="Unassembled WGS sequence"/>
</dbReference>
<organism evidence="4 5">
    <name type="scientific">Bondarzewia mesenterica</name>
    <dbReference type="NCBI Taxonomy" id="1095465"/>
    <lineage>
        <taxon>Eukaryota</taxon>
        <taxon>Fungi</taxon>
        <taxon>Dikarya</taxon>
        <taxon>Basidiomycota</taxon>
        <taxon>Agaricomycotina</taxon>
        <taxon>Agaricomycetes</taxon>
        <taxon>Russulales</taxon>
        <taxon>Bondarzewiaceae</taxon>
        <taxon>Bondarzewia</taxon>
    </lineage>
</organism>
<evidence type="ECO:0000313" key="5">
    <source>
        <dbReference type="Proteomes" id="UP000310158"/>
    </source>
</evidence>
<feature type="domain" description="14-3-3" evidence="3">
    <location>
        <begin position="26"/>
        <end position="265"/>
    </location>
</feature>
<dbReference type="PRINTS" id="PR00305">
    <property type="entry name" value="1433ZETA"/>
</dbReference>
<dbReference type="PIRSF" id="PIRSF000868">
    <property type="entry name" value="14-3-3"/>
    <property type="match status" value="1"/>
</dbReference>
<evidence type="ECO:0000256" key="1">
    <source>
        <dbReference type="ARBA" id="ARBA00006141"/>
    </source>
</evidence>
<evidence type="ECO:0000256" key="2">
    <source>
        <dbReference type="PIRSR" id="PIRSR000868-1"/>
    </source>
</evidence>
<gene>
    <name evidence="4" type="ORF">EW146_g3378</name>
</gene>
<dbReference type="Pfam" id="PF00244">
    <property type="entry name" value="14-3-3"/>
    <property type="match status" value="1"/>
</dbReference>
<dbReference type="OrthoDB" id="10260625at2759"/>
<dbReference type="PANTHER" id="PTHR18860">
    <property type="entry name" value="14-3-3 PROTEIN"/>
    <property type="match status" value="1"/>
</dbReference>
<evidence type="ECO:0000259" key="3">
    <source>
        <dbReference type="SMART" id="SM00101"/>
    </source>
</evidence>
<dbReference type="AlphaFoldDB" id="A0A4S4LXR4"/>
<reference evidence="4 5" key="1">
    <citation type="submission" date="2019-02" db="EMBL/GenBank/DDBJ databases">
        <title>Genome sequencing of the rare red list fungi Bondarzewia mesenterica.</title>
        <authorList>
            <person name="Buettner E."/>
            <person name="Kellner H."/>
        </authorList>
    </citation>
    <scope>NUCLEOTIDE SEQUENCE [LARGE SCALE GENOMIC DNA]</scope>
    <source>
        <strain evidence="4 5">DSM 108281</strain>
    </source>
</reference>